<protein>
    <submittedName>
        <fullName evidence="10">Cytochrome p450 oxidoreductase</fullName>
    </submittedName>
</protein>
<dbReference type="AlphaFoldDB" id="A0A8H6JG05"/>
<dbReference type="PANTHER" id="PTHR46300:SF7">
    <property type="entry name" value="P450, PUTATIVE (EUROFUNG)-RELATED"/>
    <property type="match status" value="1"/>
</dbReference>
<accession>A0A8H6JG05</accession>
<dbReference type="InterPro" id="IPR017972">
    <property type="entry name" value="Cyt_P450_CS"/>
</dbReference>
<dbReference type="Gene3D" id="1.10.630.10">
    <property type="entry name" value="Cytochrome P450"/>
    <property type="match status" value="1"/>
</dbReference>
<dbReference type="PRINTS" id="PR00463">
    <property type="entry name" value="EP450I"/>
</dbReference>
<evidence type="ECO:0000256" key="5">
    <source>
        <dbReference type="ARBA" id="ARBA00023002"/>
    </source>
</evidence>
<dbReference type="Pfam" id="PF00067">
    <property type="entry name" value="p450"/>
    <property type="match status" value="1"/>
</dbReference>
<dbReference type="InterPro" id="IPR036396">
    <property type="entry name" value="Cyt_P450_sf"/>
</dbReference>
<dbReference type="CDD" id="cd11065">
    <property type="entry name" value="CYP64-like"/>
    <property type="match status" value="1"/>
</dbReference>
<dbReference type="InterPro" id="IPR002401">
    <property type="entry name" value="Cyt_P450_E_grp-I"/>
</dbReference>
<dbReference type="OrthoDB" id="2789670at2759"/>
<dbReference type="PANTHER" id="PTHR46300">
    <property type="entry name" value="P450, PUTATIVE (EUROFUNG)-RELATED-RELATED"/>
    <property type="match status" value="1"/>
</dbReference>
<dbReference type="Proteomes" id="UP000639643">
    <property type="component" value="Unassembled WGS sequence"/>
</dbReference>
<comment type="caution">
    <text evidence="10">The sequence shown here is derived from an EMBL/GenBank/DDBJ whole genome shotgun (WGS) entry which is preliminary data.</text>
</comment>
<evidence type="ECO:0000256" key="4">
    <source>
        <dbReference type="ARBA" id="ARBA00022723"/>
    </source>
</evidence>
<dbReference type="GO" id="GO:0020037">
    <property type="term" value="F:heme binding"/>
    <property type="evidence" value="ECO:0007669"/>
    <property type="project" value="InterPro"/>
</dbReference>
<evidence type="ECO:0000313" key="11">
    <source>
        <dbReference type="Proteomes" id="UP000639643"/>
    </source>
</evidence>
<evidence type="ECO:0000256" key="6">
    <source>
        <dbReference type="ARBA" id="ARBA00023004"/>
    </source>
</evidence>
<keyword evidence="6 8" id="KW-0408">Iron</keyword>
<evidence type="ECO:0000256" key="9">
    <source>
        <dbReference type="RuleBase" id="RU000461"/>
    </source>
</evidence>
<feature type="binding site" description="axial binding residue" evidence="8">
    <location>
        <position position="461"/>
    </location>
    <ligand>
        <name>heme</name>
        <dbReference type="ChEBI" id="CHEBI:30413"/>
    </ligand>
    <ligandPart>
        <name>Fe</name>
        <dbReference type="ChEBI" id="CHEBI:18248"/>
    </ligandPart>
</feature>
<comment type="cofactor">
    <cofactor evidence="1 8">
        <name>heme</name>
        <dbReference type="ChEBI" id="CHEBI:30413"/>
    </cofactor>
</comment>
<evidence type="ECO:0000256" key="7">
    <source>
        <dbReference type="ARBA" id="ARBA00023033"/>
    </source>
</evidence>
<keyword evidence="5 9" id="KW-0560">Oxidoreductase</keyword>
<sequence>MKDSPIALGLGAASILVYIIDRLFQAWKNARLPPLPPGPKALPIVGNLRDMPKRGTFGARFWSKHREKYGPISSVSAFGTRLVIINEPDIAFDLLEKQATSFSSRPSLYVISEVVGWKNGTGALPYNDTLRTHRKHFARIIGSQGAASEYNKLQEAEVGHFILHVLDDPDNLRSHISKSVERSDRESCAYHACPPRQAGSLILKMVYGYNTEQFKKDPMLAMMTKVMDDFATVGNFGAFLVDSLPSLQFVPEWFPGAGWKRRAKQMAVELQEAVNKPYAFVENQIAEGKNSLSYLSRLMETTDDSPKQIHDNKWTAASLYSGGSDTTVAAIAAFFLAMTIFPEVQKKAQEEIDRVTGGERLPTAEDRENLPYIEALVKETLRWHPIGPMGLAHLCTEDTVYRGYRIPKDSILVANVWRFTRDPAIYEDPLEFRPERHLSIDGRKPETDPRKLSFGFGRRICPGRVLAENSMFLTFAQSLAVFDISKKVVDGRVIEPRVEFLPGVISHPANFETSIKPRSAHHEKLIRSIEETYPWVESDAKVLKRMELI</sequence>
<evidence type="ECO:0000256" key="2">
    <source>
        <dbReference type="ARBA" id="ARBA00010617"/>
    </source>
</evidence>
<dbReference type="GO" id="GO:0016705">
    <property type="term" value="F:oxidoreductase activity, acting on paired donors, with incorporation or reduction of molecular oxygen"/>
    <property type="evidence" value="ECO:0007669"/>
    <property type="project" value="InterPro"/>
</dbReference>
<dbReference type="GO" id="GO:0004497">
    <property type="term" value="F:monooxygenase activity"/>
    <property type="evidence" value="ECO:0007669"/>
    <property type="project" value="UniProtKB-KW"/>
</dbReference>
<dbReference type="InterPro" id="IPR050364">
    <property type="entry name" value="Cytochrome_P450_fung"/>
</dbReference>
<keyword evidence="3 8" id="KW-0349">Heme</keyword>
<keyword evidence="7 9" id="KW-0503">Monooxygenase</keyword>
<evidence type="ECO:0000256" key="8">
    <source>
        <dbReference type="PIRSR" id="PIRSR602401-1"/>
    </source>
</evidence>
<dbReference type="InterPro" id="IPR001128">
    <property type="entry name" value="Cyt_P450"/>
</dbReference>
<dbReference type="PRINTS" id="PR00385">
    <property type="entry name" value="P450"/>
</dbReference>
<name>A0A8H6JG05_9PEZI</name>
<dbReference type="PROSITE" id="PS00086">
    <property type="entry name" value="CYTOCHROME_P450"/>
    <property type="match status" value="1"/>
</dbReference>
<gene>
    <name evidence="10" type="ORF">CMUS01_13055</name>
</gene>
<dbReference type="GO" id="GO:0005506">
    <property type="term" value="F:iron ion binding"/>
    <property type="evidence" value="ECO:0007669"/>
    <property type="project" value="InterPro"/>
</dbReference>
<comment type="similarity">
    <text evidence="2 9">Belongs to the cytochrome P450 family.</text>
</comment>
<proteinExistence type="inferred from homology"/>
<evidence type="ECO:0000313" key="10">
    <source>
        <dbReference type="EMBL" id="KAF6812484.1"/>
    </source>
</evidence>
<evidence type="ECO:0000256" key="3">
    <source>
        <dbReference type="ARBA" id="ARBA00022617"/>
    </source>
</evidence>
<dbReference type="SUPFAM" id="SSF48264">
    <property type="entry name" value="Cytochrome P450"/>
    <property type="match status" value="1"/>
</dbReference>
<keyword evidence="4 8" id="KW-0479">Metal-binding</keyword>
<keyword evidence="11" id="KW-1185">Reference proteome</keyword>
<dbReference type="EMBL" id="WIGM01000787">
    <property type="protein sequence ID" value="KAF6812484.1"/>
    <property type="molecule type" value="Genomic_DNA"/>
</dbReference>
<reference evidence="10" key="1">
    <citation type="journal article" date="2020" name="Phytopathology">
        <title>Genome Sequence Resources of Colletotrichum truncatum, C. plurivorum, C. musicola, and C. sojae: Four Species Pathogenic to Soybean (Glycine max).</title>
        <authorList>
            <person name="Rogerio F."/>
            <person name="Boufleur T.R."/>
            <person name="Ciampi-Guillardi M."/>
            <person name="Sukno S.A."/>
            <person name="Thon M.R."/>
            <person name="Massola Junior N.S."/>
            <person name="Baroncelli R."/>
        </authorList>
    </citation>
    <scope>NUCLEOTIDE SEQUENCE</scope>
    <source>
        <strain evidence="10">LFN0074</strain>
    </source>
</reference>
<organism evidence="10 11">
    <name type="scientific">Colletotrichum musicola</name>
    <dbReference type="NCBI Taxonomy" id="2175873"/>
    <lineage>
        <taxon>Eukaryota</taxon>
        <taxon>Fungi</taxon>
        <taxon>Dikarya</taxon>
        <taxon>Ascomycota</taxon>
        <taxon>Pezizomycotina</taxon>
        <taxon>Sordariomycetes</taxon>
        <taxon>Hypocreomycetidae</taxon>
        <taxon>Glomerellales</taxon>
        <taxon>Glomerellaceae</taxon>
        <taxon>Colletotrichum</taxon>
        <taxon>Colletotrichum orchidearum species complex</taxon>
    </lineage>
</organism>
<evidence type="ECO:0000256" key="1">
    <source>
        <dbReference type="ARBA" id="ARBA00001971"/>
    </source>
</evidence>